<dbReference type="VEuPathDB" id="PlasmoDB:PVPAM_090005100"/>
<dbReference type="InterPro" id="IPR008780">
    <property type="entry name" value="Plasmodium_Vir"/>
</dbReference>
<sequence>MFPIQKDDSFVELEKKYAFIKHFLLGNLYTLFILKNIIEDRYNGMCNDLSKGSKYNCDFRFICTSVRELSQFKDKFEENKVKSFTEECKYFNYWIYYIIKDSIQCNNISPLYERLNDVKTTYIPDGHSCDFEYFEITKENFHRKKELFFHAEILNWLKSKDIDKSHTEKDSYNQYLKEVFNIYKEVMCKDDSKLKTTCSNELTNFKTNFNNAISYLEGKSIGISHAVIPSDEKSICQIQSLGIESRASHAVSQMSEKPEALQVPKGPVGRSGPQGTEESSVVIAETPDHRGQGDSNLGDFLLNKIMNILLFQICPTKQAQLYTPLGSWVNTKILRKDKLMDNMKKNNYELLLNDVGNHEACLNDTMYHIRYNS</sequence>
<dbReference type="VEuPathDB" id="PlasmoDB:PVW1_050006800"/>
<name>A0A565A5F8_PLAVI</name>
<dbReference type="AlphaFoldDB" id="A0A565A5F8"/>
<feature type="region of interest" description="Disordered" evidence="1">
    <location>
        <begin position="252"/>
        <end position="279"/>
    </location>
</feature>
<evidence type="ECO:0000256" key="1">
    <source>
        <dbReference type="SAM" id="MobiDB-lite"/>
    </source>
</evidence>
<reference evidence="2" key="1">
    <citation type="submission" date="2016-07" db="EMBL/GenBank/DDBJ databases">
        <authorList>
            <consortium name="Pathogen Informatics"/>
        </authorList>
    </citation>
    <scope>NUCLEOTIDE SEQUENCE</scope>
</reference>
<proteinExistence type="predicted"/>
<dbReference type="Proteomes" id="UP000220605">
    <property type="component" value="Unassembled WGS sequence"/>
</dbReference>
<dbReference type="OrthoDB" id="386822at2759"/>
<evidence type="ECO:0000313" key="2">
    <source>
        <dbReference type="EMBL" id="VUZ99442.1"/>
    </source>
</evidence>
<dbReference type="VEuPathDB" id="PlasmoDB:PVP01_0001570"/>
<organism evidence="2">
    <name type="scientific">Plasmodium vivax</name>
    <name type="common">malaria parasite P. vivax</name>
    <dbReference type="NCBI Taxonomy" id="5855"/>
    <lineage>
        <taxon>Eukaryota</taxon>
        <taxon>Sar</taxon>
        <taxon>Alveolata</taxon>
        <taxon>Apicomplexa</taxon>
        <taxon>Aconoidasida</taxon>
        <taxon>Haemosporida</taxon>
        <taxon>Plasmodiidae</taxon>
        <taxon>Plasmodium</taxon>
        <taxon>Plasmodium (Plasmodium)</taxon>
    </lineage>
</organism>
<accession>A0A565A5F8</accession>
<dbReference type="EMBL" id="FLZR02000002">
    <property type="protein sequence ID" value="VUZ99442.1"/>
    <property type="molecule type" value="Genomic_DNA"/>
</dbReference>
<dbReference type="Pfam" id="PF05795">
    <property type="entry name" value="Plasmodium_Vir"/>
    <property type="match status" value="1"/>
</dbReference>
<gene>
    <name evidence="2" type="ORF">PVP01_0001570</name>
</gene>
<protein>
    <submittedName>
        <fullName evidence="2">VIR protein</fullName>
    </submittedName>
</protein>